<evidence type="ECO:0000256" key="4">
    <source>
        <dbReference type="ARBA" id="ARBA00035135"/>
    </source>
</evidence>
<dbReference type="EMBL" id="PUIA01000035">
    <property type="protein sequence ID" value="PQO33454.1"/>
    <property type="molecule type" value="Genomic_DNA"/>
</dbReference>
<evidence type="ECO:0000313" key="8">
    <source>
        <dbReference type="EMBL" id="PQO45265.1"/>
    </source>
</evidence>
<dbReference type="InterPro" id="IPR038380">
    <property type="entry name" value="Ribosomal_bS21_sf"/>
</dbReference>
<evidence type="ECO:0000256" key="5">
    <source>
        <dbReference type="HAMAP-Rule" id="MF_00358"/>
    </source>
</evidence>
<dbReference type="PRINTS" id="PR00976">
    <property type="entry name" value="RIBOSOMALS21"/>
</dbReference>
<comment type="caution">
    <text evidence="8">The sequence shown here is derived from an EMBL/GenBank/DDBJ whole genome shotgun (WGS) entry which is preliminary data.</text>
</comment>
<dbReference type="PANTHER" id="PTHR21109">
    <property type="entry name" value="MITOCHONDRIAL 28S RIBOSOMAL PROTEIN S21"/>
    <property type="match status" value="1"/>
</dbReference>
<dbReference type="InterPro" id="IPR001911">
    <property type="entry name" value="Ribosomal_bS21"/>
</dbReference>
<dbReference type="EMBL" id="PUHZ01000015">
    <property type="protein sequence ID" value="PQO45265.1"/>
    <property type="molecule type" value="Genomic_DNA"/>
</dbReference>
<proteinExistence type="inferred from homology"/>
<dbReference type="Proteomes" id="UP000237819">
    <property type="component" value="Unassembled WGS sequence"/>
</dbReference>
<evidence type="ECO:0000313" key="10">
    <source>
        <dbReference type="Proteomes" id="UP000240009"/>
    </source>
</evidence>
<evidence type="ECO:0000256" key="1">
    <source>
        <dbReference type="ARBA" id="ARBA00006640"/>
    </source>
</evidence>
<evidence type="ECO:0000256" key="2">
    <source>
        <dbReference type="ARBA" id="ARBA00022980"/>
    </source>
</evidence>
<reference evidence="9 10" key="1">
    <citation type="submission" date="2018-02" db="EMBL/GenBank/DDBJ databases">
        <title>Comparative genomes isolates from brazilian mangrove.</title>
        <authorList>
            <person name="Araujo J.E."/>
            <person name="Taketani R.G."/>
            <person name="Silva M.C.P."/>
            <person name="Loureco M.V."/>
            <person name="Andreote F.D."/>
        </authorList>
    </citation>
    <scope>NUCLEOTIDE SEQUENCE [LARGE SCALE GENOMIC DNA]</scope>
    <source>
        <strain evidence="7 10">HEX-2 MGV</strain>
        <strain evidence="8 9">Nap-Phe MGV</strain>
    </source>
</reference>
<dbReference type="Proteomes" id="UP000240009">
    <property type="component" value="Unassembled WGS sequence"/>
</dbReference>
<dbReference type="HAMAP" id="MF_00358">
    <property type="entry name" value="Ribosomal_bS21"/>
    <property type="match status" value="1"/>
</dbReference>
<accession>A0A2S8GLF3</accession>
<dbReference type="Gene3D" id="1.20.5.1150">
    <property type="entry name" value="Ribosomal protein S8"/>
    <property type="match status" value="1"/>
</dbReference>
<dbReference type="GO" id="GO:0006412">
    <property type="term" value="P:translation"/>
    <property type="evidence" value="ECO:0007669"/>
    <property type="project" value="UniProtKB-UniRule"/>
</dbReference>
<evidence type="ECO:0000313" key="7">
    <source>
        <dbReference type="EMBL" id="PQO33454.1"/>
    </source>
</evidence>
<dbReference type="PANTHER" id="PTHR21109:SF0">
    <property type="entry name" value="SMALL RIBOSOMAL SUBUNIT PROTEIN BS21M"/>
    <property type="match status" value="1"/>
</dbReference>
<organism evidence="8 9">
    <name type="scientific">Blastopirellula marina</name>
    <dbReference type="NCBI Taxonomy" id="124"/>
    <lineage>
        <taxon>Bacteria</taxon>
        <taxon>Pseudomonadati</taxon>
        <taxon>Planctomycetota</taxon>
        <taxon>Planctomycetia</taxon>
        <taxon>Pirellulales</taxon>
        <taxon>Pirellulaceae</taxon>
        <taxon>Blastopirellula</taxon>
    </lineage>
</organism>
<protein>
    <recommendedName>
        <fullName evidence="4 5">Small ribosomal subunit protein bS21</fullName>
    </recommendedName>
</protein>
<evidence type="ECO:0000256" key="3">
    <source>
        <dbReference type="ARBA" id="ARBA00023274"/>
    </source>
</evidence>
<gene>
    <name evidence="5 8" type="primary">rpsU</name>
    <name evidence="8" type="ORF">C5Y93_15000</name>
    <name evidence="7" type="ORF">C5Y96_11465</name>
</gene>
<dbReference type="GO" id="GO:0005840">
    <property type="term" value="C:ribosome"/>
    <property type="evidence" value="ECO:0007669"/>
    <property type="project" value="UniProtKB-KW"/>
</dbReference>
<dbReference type="Pfam" id="PF01165">
    <property type="entry name" value="Ribosomal_S21"/>
    <property type="match status" value="1"/>
</dbReference>
<keyword evidence="3 5" id="KW-0687">Ribonucleoprotein</keyword>
<dbReference type="AlphaFoldDB" id="A0A2S8GLF3"/>
<name>A0A2S8GLF3_9BACT</name>
<dbReference type="GO" id="GO:1990904">
    <property type="term" value="C:ribonucleoprotein complex"/>
    <property type="evidence" value="ECO:0007669"/>
    <property type="project" value="UniProtKB-KW"/>
</dbReference>
<dbReference type="NCBIfam" id="TIGR00030">
    <property type="entry name" value="S21p"/>
    <property type="match status" value="1"/>
</dbReference>
<sequence length="65" mass="8018">MVKVLVRDRESIQEAVRRFGKLVMRSGLKKEMRRRKYYEKPSDLKRRARLRAERRAMKERLLVQD</sequence>
<evidence type="ECO:0000256" key="6">
    <source>
        <dbReference type="RuleBase" id="RU000667"/>
    </source>
</evidence>
<keyword evidence="2 5" id="KW-0689">Ribosomal protein</keyword>
<comment type="similarity">
    <text evidence="1 5 6">Belongs to the bacterial ribosomal protein bS21 family.</text>
</comment>
<dbReference type="GO" id="GO:0003735">
    <property type="term" value="F:structural constituent of ribosome"/>
    <property type="evidence" value="ECO:0007669"/>
    <property type="project" value="InterPro"/>
</dbReference>
<evidence type="ECO:0000313" key="9">
    <source>
        <dbReference type="Proteomes" id="UP000237819"/>
    </source>
</evidence>
<dbReference type="RefSeq" id="WP_105336245.1">
    <property type="nucleotide sequence ID" value="NZ_PUHZ01000015.1"/>
</dbReference>